<gene>
    <name evidence="2" type="ORF">ATC70_006689</name>
</gene>
<dbReference type="AlphaFoldDB" id="A0AAN7DQV6"/>
<dbReference type="GeneID" id="89950375"/>
<dbReference type="EMBL" id="JASEJX010000009">
    <property type="protein sequence ID" value="KAK4520809.1"/>
    <property type="molecule type" value="Genomic_DNA"/>
</dbReference>
<proteinExistence type="predicted"/>
<keyword evidence="3" id="KW-1185">Reference proteome</keyword>
<feature type="compositionally biased region" description="Basic and acidic residues" evidence="1">
    <location>
        <begin position="247"/>
        <end position="282"/>
    </location>
</feature>
<sequence length="321" mass="37250">MSTLSYVTTAGSRRKRKNAVDMNLKEVVDSGPRGKGRPSKGGAALRAKRYYVKNHLMVLEKRKLKRYIVKVRKYIDDYKCDSSCIMAKLKGLCEVHIRRHFQGLKESHLLYFINLSREDQYLAFLNVEGQLFTDSIYKDPTDIPQPNELQQLQAKIMQKHSMLLFQFCTLLSAYLLAHHVEKLLQDTTFETSEARFEKMKSDCLALYVVRYDHIIATYKDDEDQNQEEEDEQNESPEGTEENGILEEAEKNQPPKENEQSNEETKQQDEETEQQEERLEKQGKGCAKWTDVNEIPKEELQEGGFESSSNEEPAAKKLKTDH</sequence>
<dbReference type="Proteomes" id="UP001304243">
    <property type="component" value="Unassembled WGS sequence"/>
</dbReference>
<dbReference type="RefSeq" id="XP_064687475.1">
    <property type="nucleotide sequence ID" value="XM_064825961.1"/>
</dbReference>
<evidence type="ECO:0000313" key="3">
    <source>
        <dbReference type="Proteomes" id="UP001304243"/>
    </source>
</evidence>
<protein>
    <submittedName>
        <fullName evidence="2">Uncharacterized protein</fullName>
    </submittedName>
</protein>
<feature type="compositionally biased region" description="Basic and acidic residues" evidence="1">
    <location>
        <begin position="312"/>
        <end position="321"/>
    </location>
</feature>
<evidence type="ECO:0000256" key="1">
    <source>
        <dbReference type="SAM" id="MobiDB-lite"/>
    </source>
</evidence>
<feature type="region of interest" description="Disordered" evidence="1">
    <location>
        <begin position="219"/>
        <end position="321"/>
    </location>
</feature>
<reference evidence="2 3" key="1">
    <citation type="submission" date="2022-11" db="EMBL/GenBank/DDBJ databases">
        <title>Mucor velutinosus strain NIH1002 WGS.</title>
        <authorList>
            <person name="Subramanian P."/>
            <person name="Mullikin J.C."/>
            <person name="Segre J.A."/>
            <person name="Zelazny A.M."/>
        </authorList>
    </citation>
    <scope>NUCLEOTIDE SEQUENCE [LARGE SCALE GENOMIC DNA]</scope>
    <source>
        <strain evidence="2 3">NIH1002</strain>
    </source>
</reference>
<evidence type="ECO:0000313" key="2">
    <source>
        <dbReference type="EMBL" id="KAK4520809.1"/>
    </source>
</evidence>
<accession>A0AAN7DQV6</accession>
<comment type="caution">
    <text evidence="2">The sequence shown here is derived from an EMBL/GenBank/DDBJ whole genome shotgun (WGS) entry which is preliminary data.</text>
</comment>
<name>A0AAN7DQV6_9FUNG</name>
<feature type="compositionally biased region" description="Acidic residues" evidence="1">
    <location>
        <begin position="220"/>
        <end position="246"/>
    </location>
</feature>
<organism evidence="2 3">
    <name type="scientific">Mucor velutinosus</name>
    <dbReference type="NCBI Taxonomy" id="708070"/>
    <lineage>
        <taxon>Eukaryota</taxon>
        <taxon>Fungi</taxon>
        <taxon>Fungi incertae sedis</taxon>
        <taxon>Mucoromycota</taxon>
        <taxon>Mucoromycotina</taxon>
        <taxon>Mucoromycetes</taxon>
        <taxon>Mucorales</taxon>
        <taxon>Mucorineae</taxon>
        <taxon>Mucoraceae</taxon>
        <taxon>Mucor</taxon>
    </lineage>
</organism>